<reference evidence="2" key="1">
    <citation type="submission" date="2016-01" db="EMBL/GenBank/DDBJ databases">
        <authorList>
            <person name="Regsiter A."/>
            <person name="william w."/>
        </authorList>
    </citation>
    <scope>NUCLEOTIDE SEQUENCE</scope>
    <source>
        <strain evidence="2">NCPPB 1641</strain>
    </source>
</reference>
<gene>
    <name evidence="2" type="ORF">AGR7A_pAt20196</name>
</gene>
<dbReference type="Proteomes" id="UP000192140">
    <property type="component" value="Unassembled WGS sequence"/>
</dbReference>
<feature type="compositionally biased region" description="Basic and acidic residues" evidence="1">
    <location>
        <begin position="56"/>
        <end position="71"/>
    </location>
</feature>
<accession>A0A1S7UAG7</accession>
<dbReference type="AlphaFoldDB" id="A0A1S7UAG7"/>
<evidence type="ECO:0000256" key="1">
    <source>
        <dbReference type="SAM" id="MobiDB-lite"/>
    </source>
</evidence>
<feature type="region of interest" description="Disordered" evidence="1">
    <location>
        <begin position="51"/>
        <end position="71"/>
    </location>
</feature>
<organism evidence="2 3">
    <name type="scientific">Agrobacterium deltaense NCPPB 1641</name>
    <dbReference type="NCBI Taxonomy" id="1183425"/>
    <lineage>
        <taxon>Bacteria</taxon>
        <taxon>Pseudomonadati</taxon>
        <taxon>Pseudomonadota</taxon>
        <taxon>Alphaproteobacteria</taxon>
        <taxon>Hyphomicrobiales</taxon>
        <taxon>Rhizobiaceae</taxon>
        <taxon>Rhizobium/Agrobacterium group</taxon>
        <taxon>Agrobacterium</taxon>
    </lineage>
</organism>
<evidence type="ECO:0000313" key="3">
    <source>
        <dbReference type="Proteomes" id="UP000192140"/>
    </source>
</evidence>
<sequence length="71" mass="7477">MSSAHSSSDPFAPDDPVPKSMDHLMDGIAIFLAGVVVADLLSQVADQPSDAAPDFFAHEPLGKGFDATRQH</sequence>
<dbReference type="EMBL" id="FCNP01000049">
    <property type="protein sequence ID" value="CVI63348.1"/>
    <property type="molecule type" value="Genomic_DNA"/>
</dbReference>
<evidence type="ECO:0000313" key="2">
    <source>
        <dbReference type="EMBL" id="CVI63348.1"/>
    </source>
</evidence>
<keyword evidence="3" id="KW-1185">Reference proteome</keyword>
<proteinExistence type="predicted"/>
<comment type="caution">
    <text evidence="2">The sequence shown here is derived from an EMBL/GenBank/DDBJ whole genome shotgun (WGS) entry which is preliminary data.</text>
</comment>
<name>A0A1S7UAG7_9HYPH</name>
<protein>
    <submittedName>
        <fullName evidence="2">Uncharacterized protein</fullName>
    </submittedName>
</protein>